<gene>
    <name evidence="2" type="ORF">PHISCL_07533</name>
</gene>
<dbReference type="OrthoDB" id="6423603at2759"/>
<evidence type="ECO:0000259" key="1">
    <source>
        <dbReference type="Pfam" id="PF11274"/>
    </source>
</evidence>
<dbReference type="PANTHER" id="PTHR40370:SF1">
    <property type="entry name" value="DUF3074 DOMAIN-CONTAINING PROTEIN"/>
    <property type="match status" value="1"/>
</dbReference>
<comment type="caution">
    <text evidence="2">The sequence shown here is derived from an EMBL/GenBank/DDBJ whole genome shotgun (WGS) entry which is preliminary data.</text>
</comment>
<dbReference type="Pfam" id="PF11274">
    <property type="entry name" value="DUF3074"/>
    <property type="match status" value="1"/>
</dbReference>
<sequence length="309" mass="34208">MSSLIHLTPLPFSSLPSHPVLDSSPSRPQLHCFLKSALTEANSFLTETIPQTFQVDPKPRSSPPATAKVQLSTRAIPITSSGNHPKSQNNEFWVCRRSVHRNAAEEGTASWEEFRKGLRENHSENEMEYTPSVTAVEKLLQWPSCEEIEGGWTDVDMHEDLLHCCPAAYRVWTVTIITHTFKPTVLISSRTFISLVISANLPHSTGFMTVQIPLRHRPADSIPIKLREKIDSSIPRDTIIAAYASLEQVVPLPTGELEWTMATTSDAGGLIPGWVQRNWTMGGVPRAVVADVGLFIGWTGNNRGNTDIP</sequence>
<organism evidence="2 3">
    <name type="scientific">Aspergillus sclerotialis</name>
    <dbReference type="NCBI Taxonomy" id="2070753"/>
    <lineage>
        <taxon>Eukaryota</taxon>
        <taxon>Fungi</taxon>
        <taxon>Dikarya</taxon>
        <taxon>Ascomycota</taxon>
        <taxon>Pezizomycotina</taxon>
        <taxon>Eurotiomycetes</taxon>
        <taxon>Eurotiomycetidae</taxon>
        <taxon>Eurotiales</taxon>
        <taxon>Aspergillaceae</taxon>
        <taxon>Aspergillus</taxon>
        <taxon>Aspergillus subgen. Polypaecilum</taxon>
    </lineage>
</organism>
<dbReference type="PANTHER" id="PTHR40370">
    <property type="entry name" value="EXPRESSED PROTEIN"/>
    <property type="match status" value="1"/>
</dbReference>
<reference evidence="3" key="1">
    <citation type="submission" date="2017-02" db="EMBL/GenBank/DDBJ databases">
        <authorList>
            <person name="Tafer H."/>
            <person name="Lopandic K."/>
        </authorList>
    </citation>
    <scope>NUCLEOTIDE SEQUENCE [LARGE SCALE GENOMIC DNA]</scope>
    <source>
        <strain evidence="3">CBS 366.77</strain>
    </source>
</reference>
<evidence type="ECO:0000313" key="3">
    <source>
        <dbReference type="Proteomes" id="UP000266188"/>
    </source>
</evidence>
<dbReference type="STRING" id="2070753.A0A3A2ZFK6"/>
<evidence type="ECO:0000313" key="2">
    <source>
        <dbReference type="EMBL" id="RJE20127.1"/>
    </source>
</evidence>
<dbReference type="EMBL" id="MVGC01000336">
    <property type="protein sequence ID" value="RJE20127.1"/>
    <property type="molecule type" value="Genomic_DNA"/>
</dbReference>
<dbReference type="Proteomes" id="UP000266188">
    <property type="component" value="Unassembled WGS sequence"/>
</dbReference>
<dbReference type="SUPFAM" id="SSF55961">
    <property type="entry name" value="Bet v1-like"/>
    <property type="match status" value="1"/>
</dbReference>
<dbReference type="AlphaFoldDB" id="A0A3A2ZFK6"/>
<protein>
    <recommendedName>
        <fullName evidence="1">DUF3074 domain-containing protein</fullName>
    </recommendedName>
</protein>
<feature type="domain" description="DUF3074" evidence="1">
    <location>
        <begin position="93"/>
        <end position="299"/>
    </location>
</feature>
<dbReference type="InterPro" id="IPR024500">
    <property type="entry name" value="DUF3074"/>
</dbReference>
<name>A0A3A2ZFK6_9EURO</name>
<keyword evidence="3" id="KW-1185">Reference proteome</keyword>
<proteinExistence type="predicted"/>
<accession>A0A3A2ZFK6</accession>